<feature type="region of interest" description="Disordered" evidence="2">
    <location>
        <begin position="772"/>
        <end position="822"/>
    </location>
</feature>
<feature type="region of interest" description="Disordered" evidence="2">
    <location>
        <begin position="223"/>
        <end position="252"/>
    </location>
</feature>
<feature type="compositionally biased region" description="Acidic residues" evidence="2">
    <location>
        <begin position="1011"/>
        <end position="1020"/>
    </location>
</feature>
<evidence type="ECO:0000313" key="5">
    <source>
        <dbReference type="Proteomes" id="UP001497512"/>
    </source>
</evidence>
<reference evidence="4" key="1">
    <citation type="submission" date="2024-02" db="EMBL/GenBank/DDBJ databases">
        <authorList>
            <consortium name="ELIXIR-Norway"/>
            <consortium name="Elixir Norway"/>
        </authorList>
    </citation>
    <scope>NUCLEOTIDE SEQUENCE</scope>
</reference>
<evidence type="ECO:0000256" key="2">
    <source>
        <dbReference type="SAM" id="MobiDB-lite"/>
    </source>
</evidence>
<accession>A0ABP0V2M9</accession>
<dbReference type="EMBL" id="OZ019901">
    <property type="protein sequence ID" value="CAK9236705.1"/>
    <property type="molecule type" value="Genomic_DNA"/>
</dbReference>
<name>A0ABP0V2M9_9BRYO</name>
<organism evidence="4 5">
    <name type="scientific">Sphagnum troendelagicum</name>
    <dbReference type="NCBI Taxonomy" id="128251"/>
    <lineage>
        <taxon>Eukaryota</taxon>
        <taxon>Viridiplantae</taxon>
        <taxon>Streptophyta</taxon>
        <taxon>Embryophyta</taxon>
        <taxon>Bryophyta</taxon>
        <taxon>Sphagnophytina</taxon>
        <taxon>Sphagnopsida</taxon>
        <taxon>Sphagnales</taxon>
        <taxon>Sphagnaceae</taxon>
        <taxon>Sphagnum</taxon>
    </lineage>
</organism>
<feature type="region of interest" description="Disordered" evidence="2">
    <location>
        <begin position="694"/>
        <end position="723"/>
    </location>
</feature>
<feature type="compositionally biased region" description="Low complexity" evidence="2">
    <location>
        <begin position="633"/>
        <end position="642"/>
    </location>
</feature>
<dbReference type="Pfam" id="PF00498">
    <property type="entry name" value="FHA"/>
    <property type="match status" value="1"/>
</dbReference>
<feature type="domain" description="FHA" evidence="3">
    <location>
        <begin position="116"/>
        <end position="184"/>
    </location>
</feature>
<dbReference type="PROSITE" id="PS50006">
    <property type="entry name" value="FHA_DOMAIN"/>
    <property type="match status" value="1"/>
</dbReference>
<dbReference type="PANTHER" id="PTHR47458:SF1">
    <property type="entry name" value="SMAD_FHA DOMAIN-CONTAINING PROTEIN"/>
    <property type="match status" value="1"/>
</dbReference>
<dbReference type="PANTHER" id="PTHR47458">
    <property type="entry name" value="SMAD/FHA DOMAIN-CONTAINING PROTEIN"/>
    <property type="match status" value="1"/>
</dbReference>
<dbReference type="InterPro" id="IPR000253">
    <property type="entry name" value="FHA_dom"/>
</dbReference>
<feature type="compositionally biased region" description="Polar residues" evidence="2">
    <location>
        <begin position="643"/>
        <end position="666"/>
    </location>
</feature>
<evidence type="ECO:0000256" key="1">
    <source>
        <dbReference type="SAM" id="Coils"/>
    </source>
</evidence>
<dbReference type="InterPro" id="IPR008984">
    <property type="entry name" value="SMAD_FHA_dom_sf"/>
</dbReference>
<dbReference type="Proteomes" id="UP001497512">
    <property type="component" value="Chromosome 9"/>
</dbReference>
<dbReference type="Gene3D" id="2.60.200.20">
    <property type="match status" value="1"/>
</dbReference>
<dbReference type="SMART" id="SM00240">
    <property type="entry name" value="FHA"/>
    <property type="match status" value="1"/>
</dbReference>
<evidence type="ECO:0000313" key="4">
    <source>
        <dbReference type="EMBL" id="CAK9236705.1"/>
    </source>
</evidence>
<sequence>MASVVIDKGVDVISVVGNGDARRRVSCVGGCGGVGGGGGEAAAGSVISCPSSSSSSQQRTSSGSPTTKDVLAMAQRVATKPLPISRSDLWGLLTAVSDRARKRPQGFHIMLHSSEHLLGRIVKEASCQFESPNVSARHCAIYRKLLGPDGQNVPSNHIQGPGDRLVACIKDFSSNGTYINQRRLQRNGDEAELVHGDVISLLGAPENDNAFAFVYREVLGPTNGTGPSSSCHPHKRKGSSAEDAEEGVCGDGKRIRGLGSGVHDGPISFSDVQQLQRANEELQEELKAHVLTIEKLQSEYHLAEDRHALEMKEVRTSITKKFLSQLDEMQTMLTQREKELEANAAVCGHQQSTLEELKQQLAFATQSQLEAEDVINSQRTTIQELEKVLEDEHMQHMKERAEAEGSLREELERVRNEALEELNSHKEAVSSMQMQQEDLLLLLKDAEKEHQLVSEGLQMKLVSEKAAVKAVECEKQELEAQLQEEKNSKENALKVAAELEKKLQQVCEELEDEKVRASGRAQAQISGLKLEMEASTVNLTLEKQQLQSAQERIMLRESELRAFHATAAEIAALQERQQSQLAMLLRNLDEGNSDRTKFQENILGASTCPRSQQGASDLAGMQNSEASRDEQRGASQSRSASQPMQVDTDAQSSHKMVPNRCTNNDSQPHEDEQAKETVIGDCIVADTQYDDSVVAPTLPGSLGNSTHPRESIDPGDLGDTISSKQGVHLSTTNVEAGYTQLVDTEGLHSLPGMTMADTEKGADALDMMEQRRAEAREENQVSPVNMDEGSTDEQQQPEMPAGETRQSSSKWNATLRAGDGDDTRTIGAQALISLGGIEGGLSVLESRSLHSRRNSMCTADLLASEVAGSWAVSTPASAHGENESMPSNGRCSTKKVICRTSDESDTKDYVASQVATSDLGGKSWIRGVPASEEKRPVLDANVNVNVEDLSQTNPRCSAQVLVPCISEEHEALSEMLNIVAPEFGNRNCQGRREEDSEEEGSSCMDDSSKETDDDNEEEKSGEEANVEVTVGSIPCSSTSP</sequence>
<feature type="compositionally biased region" description="Polar residues" evidence="2">
    <location>
        <begin position="608"/>
        <end position="625"/>
    </location>
</feature>
<protein>
    <recommendedName>
        <fullName evidence="3">FHA domain-containing protein</fullName>
    </recommendedName>
</protein>
<proteinExistence type="predicted"/>
<keyword evidence="1" id="KW-0175">Coiled coil</keyword>
<evidence type="ECO:0000259" key="3">
    <source>
        <dbReference type="PROSITE" id="PS50006"/>
    </source>
</evidence>
<feature type="coiled-coil region" evidence="1">
    <location>
        <begin position="354"/>
        <end position="520"/>
    </location>
</feature>
<feature type="coiled-coil region" evidence="1">
    <location>
        <begin position="272"/>
        <end position="313"/>
    </location>
</feature>
<feature type="region of interest" description="Disordered" evidence="2">
    <location>
        <begin position="603"/>
        <end position="675"/>
    </location>
</feature>
<gene>
    <name evidence="4" type="ORF">CSSPTR1EN2_LOCUS23105</name>
</gene>
<keyword evidence="5" id="KW-1185">Reference proteome</keyword>
<dbReference type="SUPFAM" id="SSF49879">
    <property type="entry name" value="SMAD/FHA domain"/>
    <property type="match status" value="1"/>
</dbReference>
<feature type="region of interest" description="Disordered" evidence="2">
    <location>
        <begin position="986"/>
        <end position="1040"/>
    </location>
</feature>